<evidence type="ECO:0000313" key="7">
    <source>
        <dbReference type="EMBL" id="WKA03883.1"/>
    </source>
</evidence>
<dbReference type="PANTHER" id="PTHR32191">
    <property type="entry name" value="TETRASPANIN-8-RELATED"/>
    <property type="match status" value="1"/>
</dbReference>
<reference evidence="7 8" key="1">
    <citation type="journal article" date="2023" name="Hortic Res">
        <title>The complete reference genome for grapevine (Vitis vinifera L.) genetics and breeding.</title>
        <authorList>
            <person name="Shi X."/>
            <person name="Cao S."/>
            <person name="Wang X."/>
            <person name="Huang S."/>
            <person name="Wang Y."/>
            <person name="Liu Z."/>
            <person name="Liu W."/>
            <person name="Leng X."/>
            <person name="Peng Y."/>
            <person name="Wang N."/>
            <person name="Wang Y."/>
            <person name="Ma Z."/>
            <person name="Xu X."/>
            <person name="Zhang F."/>
            <person name="Xue H."/>
            <person name="Zhong H."/>
            <person name="Wang Y."/>
            <person name="Zhang K."/>
            <person name="Velt A."/>
            <person name="Avia K."/>
            <person name="Holtgrawe D."/>
            <person name="Grimplet J."/>
            <person name="Matus J.T."/>
            <person name="Ware D."/>
            <person name="Wu X."/>
            <person name="Wang H."/>
            <person name="Liu C."/>
            <person name="Fang Y."/>
            <person name="Rustenholz C."/>
            <person name="Cheng Z."/>
            <person name="Xiao H."/>
            <person name="Zhou Y."/>
        </authorList>
    </citation>
    <scope>NUCLEOTIDE SEQUENCE [LARGE SCALE GENOMIC DNA]</scope>
    <source>
        <strain evidence="8">cv. Pinot noir / PN40024</strain>
        <tissue evidence="7">Leaf</tissue>
    </source>
</reference>
<dbReference type="EMBL" id="CP126661">
    <property type="protein sequence ID" value="WKA03883.1"/>
    <property type="molecule type" value="Genomic_DNA"/>
</dbReference>
<evidence type="ECO:0000256" key="2">
    <source>
        <dbReference type="ARBA" id="ARBA00006840"/>
    </source>
</evidence>
<organism evidence="7 8">
    <name type="scientific">Vitis vinifera</name>
    <name type="common">Grape</name>
    <dbReference type="NCBI Taxonomy" id="29760"/>
    <lineage>
        <taxon>Eukaryota</taxon>
        <taxon>Viridiplantae</taxon>
        <taxon>Streptophyta</taxon>
        <taxon>Embryophyta</taxon>
        <taxon>Tracheophyta</taxon>
        <taxon>Spermatophyta</taxon>
        <taxon>Magnoliopsida</taxon>
        <taxon>eudicotyledons</taxon>
        <taxon>Gunneridae</taxon>
        <taxon>Pentapetalae</taxon>
        <taxon>rosids</taxon>
        <taxon>Vitales</taxon>
        <taxon>Vitaceae</taxon>
        <taxon>Viteae</taxon>
        <taxon>Vitis</taxon>
    </lineage>
</organism>
<dbReference type="InterPro" id="IPR018499">
    <property type="entry name" value="Tetraspanin/Peripherin"/>
</dbReference>
<keyword evidence="4 6" id="KW-1133">Transmembrane helix</keyword>
<feature type="transmembrane region" description="Helical" evidence="6">
    <location>
        <begin position="45"/>
        <end position="64"/>
    </location>
</feature>
<feature type="transmembrane region" description="Helical" evidence="6">
    <location>
        <begin position="7"/>
        <end position="33"/>
    </location>
</feature>
<evidence type="ECO:0000256" key="1">
    <source>
        <dbReference type="ARBA" id="ARBA00004141"/>
    </source>
</evidence>
<evidence type="ECO:0000256" key="4">
    <source>
        <dbReference type="ARBA" id="ARBA00022989"/>
    </source>
</evidence>
<comment type="similarity">
    <text evidence="2">Belongs to the tetraspanin (TM4SF) family.</text>
</comment>
<keyword evidence="5 6" id="KW-0472">Membrane</keyword>
<evidence type="ECO:0000256" key="3">
    <source>
        <dbReference type="ARBA" id="ARBA00022692"/>
    </source>
</evidence>
<proteinExistence type="inferred from homology"/>
<accession>A0ABY9DA28</accession>
<dbReference type="InterPro" id="IPR044991">
    <property type="entry name" value="TET_plant"/>
</dbReference>
<keyword evidence="8" id="KW-1185">Reference proteome</keyword>
<feature type="transmembrane region" description="Helical" evidence="6">
    <location>
        <begin position="71"/>
        <end position="96"/>
    </location>
</feature>
<evidence type="ECO:0000256" key="6">
    <source>
        <dbReference type="SAM" id="Phobius"/>
    </source>
</evidence>
<name>A0ABY9DA28_VITVI</name>
<dbReference type="Proteomes" id="UP001227230">
    <property type="component" value="Chromosome 14"/>
</dbReference>
<dbReference type="Pfam" id="PF00335">
    <property type="entry name" value="Tetraspanin"/>
    <property type="match status" value="1"/>
</dbReference>
<sequence>MSASRGCLIFTNLLTFLASIIIVASALLIRFYGQTKCSGYVQGPILVIGIVLFVVSLIGMIGSCCRLTSVLCVYLCVMLFVVIGLLSFTLVAIAVLPMSNQKDASSEGLSPLQEHSYLLRNNLIDEHQWVGIKSCLSETKICSGSEMAWTRSKALSPVKVLRMPF</sequence>
<gene>
    <name evidence="7" type="ORF">VitviT2T_021964</name>
</gene>
<protein>
    <recommendedName>
        <fullName evidence="9">Tetraspanin-8</fullName>
    </recommendedName>
</protein>
<evidence type="ECO:0000256" key="5">
    <source>
        <dbReference type="ARBA" id="ARBA00023136"/>
    </source>
</evidence>
<evidence type="ECO:0000313" key="8">
    <source>
        <dbReference type="Proteomes" id="UP001227230"/>
    </source>
</evidence>
<evidence type="ECO:0008006" key="9">
    <source>
        <dbReference type="Google" id="ProtNLM"/>
    </source>
</evidence>
<keyword evidence="3 6" id="KW-0812">Transmembrane</keyword>
<comment type="subcellular location">
    <subcellularLocation>
        <location evidence="1">Membrane</location>
        <topology evidence="1">Multi-pass membrane protein</topology>
    </subcellularLocation>
</comment>